<evidence type="ECO:0000256" key="4">
    <source>
        <dbReference type="PIRSR" id="PIRSR000103-1"/>
    </source>
</evidence>
<feature type="active site" evidence="4">
    <location>
        <position position="171"/>
    </location>
</feature>
<dbReference type="Gene3D" id="1.10.1040.10">
    <property type="entry name" value="N-(1-d-carboxylethyl)-l-norvaline Dehydrogenase, domain 2"/>
    <property type="match status" value="1"/>
</dbReference>
<name>A0A4R3K6S1_9FIRM</name>
<keyword evidence="2" id="KW-0560">Oxidoreductase</keyword>
<evidence type="ECO:0000256" key="2">
    <source>
        <dbReference type="ARBA" id="ARBA00023002"/>
    </source>
</evidence>
<dbReference type="InterPro" id="IPR029154">
    <property type="entry name" value="HIBADH-like_NADP-bd"/>
</dbReference>
<evidence type="ECO:0000313" key="7">
    <source>
        <dbReference type="EMBL" id="TCS78403.1"/>
    </source>
</evidence>
<evidence type="ECO:0000313" key="8">
    <source>
        <dbReference type="Proteomes" id="UP000295188"/>
    </source>
</evidence>
<dbReference type="GO" id="GO:0051287">
    <property type="term" value="F:NAD binding"/>
    <property type="evidence" value="ECO:0007669"/>
    <property type="project" value="InterPro"/>
</dbReference>
<dbReference type="Pfam" id="PF14833">
    <property type="entry name" value="NAD_binding_11"/>
    <property type="match status" value="1"/>
</dbReference>
<dbReference type="RefSeq" id="WP_132549937.1">
    <property type="nucleotide sequence ID" value="NZ_SMAA01000010.1"/>
</dbReference>
<protein>
    <submittedName>
        <fullName evidence="7">3-hydroxyisobutyrate dehydrogenase</fullName>
    </submittedName>
</protein>
<dbReference type="PANTHER" id="PTHR43060:SF15">
    <property type="entry name" value="3-HYDROXYISOBUTYRATE DEHYDROGENASE-LIKE 1, MITOCHONDRIAL-RELATED"/>
    <property type="match status" value="1"/>
</dbReference>
<dbReference type="GO" id="GO:0050661">
    <property type="term" value="F:NADP binding"/>
    <property type="evidence" value="ECO:0007669"/>
    <property type="project" value="InterPro"/>
</dbReference>
<accession>A0A4R3K6S1</accession>
<dbReference type="InterPro" id="IPR036291">
    <property type="entry name" value="NAD(P)-bd_dom_sf"/>
</dbReference>
<dbReference type="OrthoDB" id="9804542at2"/>
<dbReference type="InterPro" id="IPR006115">
    <property type="entry name" value="6PGDH_NADP-bd"/>
</dbReference>
<dbReference type="SUPFAM" id="SSF51735">
    <property type="entry name" value="NAD(P)-binding Rossmann-fold domains"/>
    <property type="match status" value="1"/>
</dbReference>
<sequence>MKKIGFIGTGIMGSAMAEHLLAAGYELSVYNRTKEKATALLAKGAKWCDNAGACARGQDAIISIVGYPKDVEETYLGADGILANAKKGAYVIDMTTSSPILAQEIYATAKKKGIYAIDAPVTGGDIGAQKGTLCILVGGDEDAFSAVKPLLEKMGSNIIYEGSAGAGQKTKACNQIAIAGALAGACEAFSYAKAAGLDVSKVFSAISQGAAGSFQMTNVVANALKGNFEPGFMLKHFIKDMQIGVQTGEAFSVDMPVLKQVLLEAKELAEKGLSEKGTQSLIKYYKDNA</sequence>
<feature type="domain" description="3-hydroxyisobutyrate dehydrogenase-like NAD-binding" evidence="6">
    <location>
        <begin position="165"/>
        <end position="285"/>
    </location>
</feature>
<evidence type="ECO:0000256" key="3">
    <source>
        <dbReference type="ARBA" id="ARBA00023027"/>
    </source>
</evidence>
<keyword evidence="3" id="KW-0520">NAD</keyword>
<organism evidence="7 8">
    <name type="scientific">Pectinatus cerevisiiphilus</name>
    <dbReference type="NCBI Taxonomy" id="86956"/>
    <lineage>
        <taxon>Bacteria</taxon>
        <taxon>Bacillati</taxon>
        <taxon>Bacillota</taxon>
        <taxon>Negativicutes</taxon>
        <taxon>Selenomonadales</taxon>
        <taxon>Selenomonadaceae</taxon>
        <taxon>Pectinatus</taxon>
    </lineage>
</organism>
<evidence type="ECO:0000259" key="5">
    <source>
        <dbReference type="Pfam" id="PF03446"/>
    </source>
</evidence>
<dbReference type="InterPro" id="IPR008927">
    <property type="entry name" value="6-PGluconate_DH-like_C_sf"/>
</dbReference>
<dbReference type="Pfam" id="PF03446">
    <property type="entry name" value="NAD_binding_2"/>
    <property type="match status" value="1"/>
</dbReference>
<dbReference type="PANTHER" id="PTHR43060">
    <property type="entry name" value="3-HYDROXYISOBUTYRATE DEHYDROGENASE-LIKE 1, MITOCHONDRIAL-RELATED"/>
    <property type="match status" value="1"/>
</dbReference>
<feature type="domain" description="6-phosphogluconate dehydrogenase NADP-binding" evidence="5">
    <location>
        <begin position="3"/>
        <end position="160"/>
    </location>
</feature>
<dbReference type="EMBL" id="SMAA01000010">
    <property type="protein sequence ID" value="TCS78403.1"/>
    <property type="molecule type" value="Genomic_DNA"/>
</dbReference>
<comment type="similarity">
    <text evidence="1">Belongs to the HIBADH-related family.</text>
</comment>
<dbReference type="Gene3D" id="3.40.50.720">
    <property type="entry name" value="NAD(P)-binding Rossmann-like Domain"/>
    <property type="match status" value="1"/>
</dbReference>
<dbReference type="InterPro" id="IPR013328">
    <property type="entry name" value="6PGD_dom2"/>
</dbReference>
<dbReference type="GO" id="GO:0016491">
    <property type="term" value="F:oxidoreductase activity"/>
    <property type="evidence" value="ECO:0007669"/>
    <property type="project" value="UniProtKB-KW"/>
</dbReference>
<keyword evidence="8" id="KW-1185">Reference proteome</keyword>
<dbReference type="InterPro" id="IPR015815">
    <property type="entry name" value="HIBADH-related"/>
</dbReference>
<dbReference type="AlphaFoldDB" id="A0A4R3K6S1"/>
<evidence type="ECO:0000256" key="1">
    <source>
        <dbReference type="ARBA" id="ARBA00009080"/>
    </source>
</evidence>
<dbReference type="Proteomes" id="UP000295188">
    <property type="component" value="Unassembled WGS sequence"/>
</dbReference>
<dbReference type="SUPFAM" id="SSF48179">
    <property type="entry name" value="6-phosphogluconate dehydrogenase C-terminal domain-like"/>
    <property type="match status" value="1"/>
</dbReference>
<dbReference type="PIRSF" id="PIRSF000103">
    <property type="entry name" value="HIBADH"/>
    <property type="match status" value="1"/>
</dbReference>
<comment type="caution">
    <text evidence="7">The sequence shown here is derived from an EMBL/GenBank/DDBJ whole genome shotgun (WGS) entry which is preliminary data.</text>
</comment>
<proteinExistence type="inferred from homology"/>
<gene>
    <name evidence="7" type="ORF">EDC37_11031</name>
</gene>
<reference evidence="7 8" key="1">
    <citation type="submission" date="2019-03" db="EMBL/GenBank/DDBJ databases">
        <title>Genomic Encyclopedia of Type Strains, Phase IV (KMG-IV): sequencing the most valuable type-strain genomes for metagenomic binning, comparative biology and taxonomic classification.</title>
        <authorList>
            <person name="Goeker M."/>
        </authorList>
    </citation>
    <scope>NUCLEOTIDE SEQUENCE [LARGE SCALE GENOMIC DNA]</scope>
    <source>
        <strain evidence="7 8">DSM 20467</strain>
    </source>
</reference>
<evidence type="ECO:0000259" key="6">
    <source>
        <dbReference type="Pfam" id="PF14833"/>
    </source>
</evidence>